<sequence>MLYKPFMNMLIENNFIKTLEPGFGVNSRRTLLEGRVLQTLGRFHDPVPERAPSPCTSFNMQLQESSICTPFNFLRYANRHFFQHAFVDPPSTWTLAAFRKIQPGPAARSVFEDHIVKETAQRTNENDDQKASRTAGAAHLKAFLAPGAQEVKKEQAKLEPLESRNKVAEERHLKKMCENSWENIMD</sequence>
<dbReference type="GeneID" id="25791277"/>
<name>G9MFP0_HYPVG</name>
<protein>
    <submittedName>
        <fullName evidence="1">Uncharacterized protein</fullName>
    </submittedName>
</protein>
<accession>G9MFP0</accession>
<dbReference type="VEuPathDB" id="FungiDB:TRIVIDRAFT_217402"/>
<dbReference type="EMBL" id="ABDF02000001">
    <property type="protein sequence ID" value="EHK26787.1"/>
    <property type="molecule type" value="Genomic_DNA"/>
</dbReference>
<dbReference type="Proteomes" id="UP000007115">
    <property type="component" value="Unassembled WGS sequence"/>
</dbReference>
<dbReference type="AlphaFoldDB" id="G9MFP0"/>
<comment type="caution">
    <text evidence="1">The sequence shown here is derived from an EMBL/GenBank/DDBJ whole genome shotgun (WGS) entry which is preliminary data.</text>
</comment>
<gene>
    <name evidence="1" type="ORF">TRIVIDRAFT_217402</name>
</gene>
<evidence type="ECO:0000313" key="1">
    <source>
        <dbReference type="EMBL" id="EHK26787.1"/>
    </source>
</evidence>
<dbReference type="RefSeq" id="XP_013961008.1">
    <property type="nucleotide sequence ID" value="XM_014105533.1"/>
</dbReference>
<organism evidence="1 2">
    <name type="scientific">Hypocrea virens (strain Gv29-8 / FGSC 10586)</name>
    <name type="common">Gliocladium virens</name>
    <name type="synonym">Trichoderma virens</name>
    <dbReference type="NCBI Taxonomy" id="413071"/>
    <lineage>
        <taxon>Eukaryota</taxon>
        <taxon>Fungi</taxon>
        <taxon>Dikarya</taxon>
        <taxon>Ascomycota</taxon>
        <taxon>Pezizomycotina</taxon>
        <taxon>Sordariomycetes</taxon>
        <taxon>Hypocreomycetidae</taxon>
        <taxon>Hypocreales</taxon>
        <taxon>Hypocreaceae</taxon>
        <taxon>Trichoderma</taxon>
    </lineage>
</organism>
<keyword evidence="2" id="KW-1185">Reference proteome</keyword>
<reference evidence="1 2" key="1">
    <citation type="journal article" date="2011" name="Genome Biol.">
        <title>Comparative genome sequence analysis underscores mycoparasitism as the ancestral life style of Trichoderma.</title>
        <authorList>
            <person name="Kubicek C.P."/>
            <person name="Herrera-Estrella A."/>
            <person name="Seidl-Seiboth V."/>
            <person name="Martinez D.A."/>
            <person name="Druzhinina I.S."/>
            <person name="Thon M."/>
            <person name="Zeilinger S."/>
            <person name="Casas-Flores S."/>
            <person name="Horwitz B.A."/>
            <person name="Mukherjee P.K."/>
            <person name="Mukherjee M."/>
            <person name="Kredics L."/>
            <person name="Alcaraz L.D."/>
            <person name="Aerts A."/>
            <person name="Antal Z."/>
            <person name="Atanasova L."/>
            <person name="Cervantes-Badillo M.G."/>
            <person name="Challacombe J."/>
            <person name="Chertkov O."/>
            <person name="McCluskey K."/>
            <person name="Coulpier F."/>
            <person name="Deshpande N."/>
            <person name="von Doehren H."/>
            <person name="Ebbole D.J."/>
            <person name="Esquivel-Naranjo E.U."/>
            <person name="Fekete E."/>
            <person name="Flipphi M."/>
            <person name="Glaser F."/>
            <person name="Gomez-Rodriguez E.Y."/>
            <person name="Gruber S."/>
            <person name="Han C."/>
            <person name="Henrissat B."/>
            <person name="Hermosa R."/>
            <person name="Hernandez-Onate M."/>
            <person name="Karaffa L."/>
            <person name="Kosti I."/>
            <person name="Le Crom S."/>
            <person name="Lindquist E."/>
            <person name="Lucas S."/>
            <person name="Luebeck M."/>
            <person name="Luebeck P.S."/>
            <person name="Margeot A."/>
            <person name="Metz B."/>
            <person name="Misra M."/>
            <person name="Nevalainen H."/>
            <person name="Omann M."/>
            <person name="Packer N."/>
            <person name="Perrone G."/>
            <person name="Uresti-Rivera E.E."/>
            <person name="Salamov A."/>
            <person name="Schmoll M."/>
            <person name="Seiboth B."/>
            <person name="Shapiro H."/>
            <person name="Sukno S."/>
            <person name="Tamayo-Ramos J.A."/>
            <person name="Tisch D."/>
            <person name="Wiest A."/>
            <person name="Wilkinson H.H."/>
            <person name="Zhang M."/>
            <person name="Coutinho P.M."/>
            <person name="Kenerley C.M."/>
            <person name="Monte E."/>
            <person name="Baker S.E."/>
            <person name="Grigoriev I.V."/>
        </authorList>
    </citation>
    <scope>NUCLEOTIDE SEQUENCE [LARGE SCALE GENOMIC DNA]</scope>
    <source>
        <strain evidence="2">Gv29-8 / FGSC 10586</strain>
    </source>
</reference>
<dbReference type="HOGENOM" id="CLU_1454616_0_0_1"/>
<proteinExistence type="predicted"/>
<evidence type="ECO:0000313" key="2">
    <source>
        <dbReference type="Proteomes" id="UP000007115"/>
    </source>
</evidence>
<dbReference type="InParanoid" id="G9MFP0"/>